<evidence type="ECO:0000259" key="2">
    <source>
        <dbReference type="Pfam" id="PF00582"/>
    </source>
</evidence>
<dbReference type="InterPro" id="IPR014729">
    <property type="entry name" value="Rossmann-like_a/b/a_fold"/>
</dbReference>
<dbReference type="SUPFAM" id="SSF52402">
    <property type="entry name" value="Adenine nucleotide alpha hydrolases-like"/>
    <property type="match status" value="1"/>
</dbReference>
<reference evidence="3" key="2">
    <citation type="submission" date="2023-08" db="EMBL/GenBank/DDBJ databases">
        <authorList>
            <person name="Luo J."/>
        </authorList>
    </citation>
    <scope>NUCLEOTIDE SEQUENCE</scope>
    <source>
        <strain evidence="3">DSM 25064</strain>
    </source>
</reference>
<accession>A0AAW8B4E0</accession>
<gene>
    <name evidence="3" type="ORF">Q8A57_03310</name>
</gene>
<dbReference type="AlphaFoldDB" id="A0AAW8B4E0"/>
<protein>
    <submittedName>
        <fullName evidence="3">Universal stress protein</fullName>
    </submittedName>
</protein>
<dbReference type="PRINTS" id="PR01438">
    <property type="entry name" value="UNVRSLSTRESS"/>
</dbReference>
<feature type="domain" description="UspA" evidence="2">
    <location>
        <begin position="1"/>
        <end position="139"/>
    </location>
</feature>
<dbReference type="InterPro" id="IPR006015">
    <property type="entry name" value="Universal_stress_UspA"/>
</dbReference>
<name>A0AAW8B4E0_9GAMM</name>
<evidence type="ECO:0000256" key="1">
    <source>
        <dbReference type="ARBA" id="ARBA00008791"/>
    </source>
</evidence>
<comment type="caution">
    <text evidence="3">The sequence shown here is derived from an EMBL/GenBank/DDBJ whole genome shotgun (WGS) entry which is preliminary data.</text>
</comment>
<keyword evidence="4" id="KW-1185">Reference proteome</keyword>
<dbReference type="CDD" id="cd00293">
    <property type="entry name" value="USP-like"/>
    <property type="match status" value="1"/>
</dbReference>
<organism evidence="3 4">
    <name type="scientific">Porticoccus litoralis</name>
    <dbReference type="NCBI Taxonomy" id="434086"/>
    <lineage>
        <taxon>Bacteria</taxon>
        <taxon>Pseudomonadati</taxon>
        <taxon>Pseudomonadota</taxon>
        <taxon>Gammaproteobacteria</taxon>
        <taxon>Cellvibrionales</taxon>
        <taxon>Porticoccaceae</taxon>
        <taxon>Porticoccus</taxon>
    </lineage>
</organism>
<dbReference type="PANTHER" id="PTHR46268">
    <property type="entry name" value="STRESS RESPONSE PROTEIN NHAX"/>
    <property type="match status" value="1"/>
</dbReference>
<evidence type="ECO:0000313" key="3">
    <source>
        <dbReference type="EMBL" id="MDP1519988.1"/>
    </source>
</evidence>
<proteinExistence type="inferred from homology"/>
<dbReference type="Pfam" id="PF00582">
    <property type="entry name" value="Usp"/>
    <property type="match status" value="1"/>
</dbReference>
<comment type="similarity">
    <text evidence="1">Belongs to the universal stress protein A family.</text>
</comment>
<dbReference type="InterPro" id="IPR006016">
    <property type="entry name" value="UspA"/>
</dbReference>
<sequence>MFKNILVPTGLADKNEKAIRTALSLAVQSGANIYLLHVLEKLGGETDAEMEAFYLKLGETADHTLTQWQQRFQSEFPGVRIEKNIVLGKRAQEIINFCEKTHIDLIVMASRSLETDRQPFGTLSHQVALFSPISVLMVR</sequence>
<dbReference type="Proteomes" id="UP001178354">
    <property type="component" value="Unassembled WGS sequence"/>
</dbReference>
<dbReference type="PANTHER" id="PTHR46268:SF6">
    <property type="entry name" value="UNIVERSAL STRESS PROTEIN UP12"/>
    <property type="match status" value="1"/>
</dbReference>
<reference evidence="3" key="1">
    <citation type="journal article" date="2010" name="Int. J. Syst. Evol. Microbiol.">
        <title>Porticoccus litoralis gen. nov., sp. nov., a gammaproteobacterium isolated from the Yellow Sea.</title>
        <authorList>
            <person name="Oh H.M."/>
            <person name="Kim H."/>
            <person name="Kim K.M."/>
            <person name="Min G.S."/>
            <person name="Cho J.C."/>
        </authorList>
    </citation>
    <scope>NUCLEOTIDE SEQUENCE</scope>
    <source>
        <strain evidence="3">DSM 25064</strain>
    </source>
</reference>
<dbReference type="RefSeq" id="WP_305169500.1">
    <property type="nucleotide sequence ID" value="NZ_JAUUUU010000001.1"/>
</dbReference>
<evidence type="ECO:0000313" key="4">
    <source>
        <dbReference type="Proteomes" id="UP001178354"/>
    </source>
</evidence>
<dbReference type="EMBL" id="JAUUUU010000001">
    <property type="protein sequence ID" value="MDP1519988.1"/>
    <property type="molecule type" value="Genomic_DNA"/>
</dbReference>
<dbReference type="Gene3D" id="3.40.50.620">
    <property type="entry name" value="HUPs"/>
    <property type="match status" value="1"/>
</dbReference>